<accession>A0A7X0MSY1</accession>
<keyword evidence="1" id="KW-0732">Signal</keyword>
<dbReference type="InterPro" id="IPR027372">
    <property type="entry name" value="Phytase-like_dom"/>
</dbReference>
<comment type="caution">
    <text evidence="3">The sequence shown here is derived from an EMBL/GenBank/DDBJ whole genome shotgun (WGS) entry which is preliminary data.</text>
</comment>
<evidence type="ECO:0000256" key="1">
    <source>
        <dbReference type="SAM" id="SignalP"/>
    </source>
</evidence>
<feature type="domain" description="Phytase-like" evidence="2">
    <location>
        <begin position="66"/>
        <end position="316"/>
    </location>
</feature>
<sequence>MKSLRVAVAAALMSTVVFALPAGAAGPDIEASVHTISRFKTGSDATRFGKLEFLGGLQFSSNDSMLQSLSAIRFRPDGKSFVSVLDTGHWLTGQIERDAEGRLSGLSRLQVSPLLYSGGRPGSKFHSDAEGLALRRGEAVVSFEQLHRIETYPVPGFETSGPTRTIDFVFPRRELRMNAGMETLALSPEDSPLKGSLVTVTEHSLGQNGNMFAAILEGPLKGVFKIVRHDPYDATDGAFLPDGDFLLLERRFSFLGGLGMRIRRFDGAQIRPGAEIDGEVLLEADMTSAIDNMEGLDVIEAPDGRPHLILVSDDNGNFLQRNLMLEFRLAE</sequence>
<protein>
    <recommendedName>
        <fullName evidence="2">Phytase-like domain-containing protein</fullName>
    </recommendedName>
</protein>
<evidence type="ECO:0000259" key="2">
    <source>
        <dbReference type="Pfam" id="PF13449"/>
    </source>
</evidence>
<gene>
    <name evidence="3" type="ORF">F4695_002034</name>
</gene>
<dbReference type="AlphaFoldDB" id="A0A7X0MSY1"/>
<feature type="signal peptide" evidence="1">
    <location>
        <begin position="1"/>
        <end position="19"/>
    </location>
</feature>
<name>A0A7X0MSY1_9HYPH</name>
<dbReference type="Pfam" id="PF13449">
    <property type="entry name" value="Phytase-like"/>
    <property type="match status" value="1"/>
</dbReference>
<evidence type="ECO:0000313" key="4">
    <source>
        <dbReference type="Proteomes" id="UP000585437"/>
    </source>
</evidence>
<evidence type="ECO:0000313" key="3">
    <source>
        <dbReference type="EMBL" id="MBB6508685.1"/>
    </source>
</evidence>
<dbReference type="Proteomes" id="UP000585437">
    <property type="component" value="Unassembled WGS sequence"/>
</dbReference>
<dbReference type="InterPro" id="IPR014567">
    <property type="entry name" value="UCP031900"/>
</dbReference>
<feature type="chain" id="PRO_5031552643" description="Phytase-like domain-containing protein" evidence="1">
    <location>
        <begin position="20"/>
        <end position="331"/>
    </location>
</feature>
<dbReference type="EMBL" id="JACHBU010000003">
    <property type="protein sequence ID" value="MBB6508685.1"/>
    <property type="molecule type" value="Genomic_DNA"/>
</dbReference>
<proteinExistence type="predicted"/>
<keyword evidence="4" id="KW-1185">Reference proteome</keyword>
<organism evidence="3 4">
    <name type="scientific">Rhizobium soli</name>
    <dbReference type="NCBI Taxonomy" id="424798"/>
    <lineage>
        <taxon>Bacteria</taxon>
        <taxon>Pseudomonadati</taxon>
        <taxon>Pseudomonadota</taxon>
        <taxon>Alphaproteobacteria</taxon>
        <taxon>Hyphomicrobiales</taxon>
        <taxon>Rhizobiaceae</taxon>
        <taxon>Rhizobium/Agrobacterium group</taxon>
        <taxon>Rhizobium</taxon>
    </lineage>
</organism>
<dbReference type="PIRSF" id="PIRSF031900">
    <property type="entry name" value="UCP031900"/>
    <property type="match status" value="1"/>
</dbReference>
<reference evidence="3 4" key="1">
    <citation type="submission" date="2020-08" db="EMBL/GenBank/DDBJ databases">
        <title>The Agave Microbiome: Exploring the role of microbial communities in plant adaptations to desert environments.</title>
        <authorList>
            <person name="Partida-Martinez L.P."/>
        </authorList>
    </citation>
    <scope>NUCLEOTIDE SEQUENCE [LARGE SCALE GENOMIC DNA]</scope>
    <source>
        <strain evidence="3 4">AS3.12</strain>
    </source>
</reference>